<comment type="caution">
    <text evidence="1">The sequence shown here is derived from an EMBL/GenBank/DDBJ whole genome shotgun (WGS) entry which is preliminary data.</text>
</comment>
<proteinExistence type="predicted"/>
<organism evidence="1 2">
    <name type="scientific">Paramarasmius palmivorus</name>
    <dbReference type="NCBI Taxonomy" id="297713"/>
    <lineage>
        <taxon>Eukaryota</taxon>
        <taxon>Fungi</taxon>
        <taxon>Dikarya</taxon>
        <taxon>Basidiomycota</taxon>
        <taxon>Agaricomycotina</taxon>
        <taxon>Agaricomycetes</taxon>
        <taxon>Agaricomycetidae</taxon>
        <taxon>Agaricales</taxon>
        <taxon>Marasmiineae</taxon>
        <taxon>Marasmiaceae</taxon>
        <taxon>Paramarasmius</taxon>
    </lineage>
</organism>
<keyword evidence="2" id="KW-1185">Reference proteome</keyword>
<protein>
    <submittedName>
        <fullName evidence="1">Uncharacterized protein</fullName>
    </submittedName>
</protein>
<gene>
    <name evidence="1" type="ORF">VNI00_019242</name>
</gene>
<evidence type="ECO:0000313" key="2">
    <source>
        <dbReference type="Proteomes" id="UP001383192"/>
    </source>
</evidence>
<dbReference type="AlphaFoldDB" id="A0AAW0AP27"/>
<reference evidence="1 2" key="1">
    <citation type="submission" date="2024-01" db="EMBL/GenBank/DDBJ databases">
        <title>A draft genome for a cacao thread blight-causing isolate of Paramarasmius palmivorus.</title>
        <authorList>
            <person name="Baruah I.K."/>
            <person name="Bukari Y."/>
            <person name="Amoako-Attah I."/>
            <person name="Meinhardt L.W."/>
            <person name="Bailey B.A."/>
            <person name="Cohen S.P."/>
        </authorList>
    </citation>
    <scope>NUCLEOTIDE SEQUENCE [LARGE SCALE GENOMIC DNA]</scope>
    <source>
        <strain evidence="1 2">GH-12</strain>
    </source>
</reference>
<name>A0AAW0AP27_9AGAR</name>
<evidence type="ECO:0000313" key="1">
    <source>
        <dbReference type="EMBL" id="KAK7014819.1"/>
    </source>
</evidence>
<dbReference type="EMBL" id="JAYKXP010000338">
    <property type="protein sequence ID" value="KAK7014819.1"/>
    <property type="molecule type" value="Genomic_DNA"/>
</dbReference>
<sequence length="104" mass="11697">MATAFECQTFTDRGTKVVKRDGEEQVEVVGKGQPIYLLPNIVLSLYETSLPKDKDYNPYEATSVLSHYPSPKKRCSGHTYQLFTASETTYVRTDIFTPNTSTPP</sequence>
<accession>A0AAW0AP27</accession>
<feature type="non-terminal residue" evidence="1">
    <location>
        <position position="104"/>
    </location>
</feature>
<dbReference type="Proteomes" id="UP001383192">
    <property type="component" value="Unassembled WGS sequence"/>
</dbReference>